<dbReference type="GO" id="GO:0007165">
    <property type="term" value="P:signal transduction"/>
    <property type="evidence" value="ECO:0007669"/>
    <property type="project" value="UniProtKB-KW"/>
</dbReference>
<keyword evidence="3" id="KW-0812">Transmembrane</keyword>
<dbReference type="EMBL" id="CP020953">
    <property type="protein sequence ID" value="AWI03297.1"/>
    <property type="molecule type" value="Genomic_DNA"/>
</dbReference>
<evidence type="ECO:0000256" key="2">
    <source>
        <dbReference type="PROSITE-ProRule" id="PRU00284"/>
    </source>
</evidence>
<keyword evidence="1 2" id="KW-0807">Transducer</keyword>
<evidence type="ECO:0000313" key="5">
    <source>
        <dbReference type="EMBL" id="AWI03297.1"/>
    </source>
</evidence>
<dbReference type="AlphaFoldDB" id="A0A2U8DKS2"/>
<dbReference type="RefSeq" id="WP_032075699.1">
    <property type="nucleotide sequence ID" value="NZ_CP020953.1"/>
</dbReference>
<dbReference type="Gene3D" id="1.10.287.950">
    <property type="entry name" value="Methyl-accepting chemotaxis protein"/>
    <property type="match status" value="1"/>
</dbReference>
<dbReference type="SUPFAM" id="SSF58104">
    <property type="entry name" value="Methyl-accepting chemotaxis protein (MCP) signaling domain"/>
    <property type="match status" value="1"/>
</dbReference>
<dbReference type="SUPFAM" id="SSF103190">
    <property type="entry name" value="Sensory domain-like"/>
    <property type="match status" value="1"/>
</dbReference>
<dbReference type="Pfam" id="PF22673">
    <property type="entry name" value="MCP-like_PDC_1"/>
    <property type="match status" value="1"/>
</dbReference>
<accession>A0A2U8DKS2</accession>
<dbReference type="InterPro" id="IPR029151">
    <property type="entry name" value="Sensor-like_sf"/>
</dbReference>
<organism evidence="5 6">
    <name type="scientific">Clostridium drakei</name>
    <dbReference type="NCBI Taxonomy" id="332101"/>
    <lineage>
        <taxon>Bacteria</taxon>
        <taxon>Bacillati</taxon>
        <taxon>Bacillota</taxon>
        <taxon>Clostridia</taxon>
        <taxon>Eubacteriales</taxon>
        <taxon>Clostridiaceae</taxon>
        <taxon>Clostridium</taxon>
    </lineage>
</organism>
<keyword evidence="3" id="KW-1133">Transmembrane helix</keyword>
<sequence>MKNRIISLSITLFLAILLITGFIISYVSQNMLRNILLSKLSNSEEVSSIISQFSSKGTFMVFVSMLICTLILSFIIVMFLNSMFIKIDKLKYDLNKISQGDLAIKLKSKGYMSTLADSMNIMVGNTRKILCEIAEMSQKTRDLSSNLNKNTKQTVSSSNEITKSIIAISESASLQSGNAESTGESAKQMVSNAELIAEHAENTENIAREMMSVIKESVKVFDEIIVKIRNTGDVSVKLANNVERLQNEADEIKNIATVVTEISEQTNLLALNAAIEAARAGEHGKGFAVVADEVKKLAEQSSSSAEEIRKIIDNITLKIAEITKEANEQVESTNKDISFADESKNSFSKIKESTNSTYDAINEIHKLASKTSLMSDEVNKLINGIISANEESVAFTQEVSASAQEQSASMENLSELIKNMNDSADSVDLRLKDFINNIEIGENEKKSIKSGFLKLKNITEEIDSKSLAIDKGSQLLKEKENLYKEFEYIGVMDEKGIMKSASKPISSENNNYSFRPYFKEAMKGNEYYTEPYISNVSFNYCIAIAVPFKNKLGKINGVIMADLIIEK</sequence>
<dbReference type="PANTHER" id="PTHR32089">
    <property type="entry name" value="METHYL-ACCEPTING CHEMOTAXIS PROTEIN MCPB"/>
    <property type="match status" value="1"/>
</dbReference>
<dbReference type="Proteomes" id="UP000244910">
    <property type="component" value="Chromosome"/>
</dbReference>
<feature type="transmembrane region" description="Helical" evidence="3">
    <location>
        <begin position="6"/>
        <end position="27"/>
    </location>
</feature>
<dbReference type="Gene3D" id="6.10.340.10">
    <property type="match status" value="1"/>
</dbReference>
<keyword evidence="3" id="KW-0472">Membrane</keyword>
<proteinExistence type="predicted"/>
<name>A0A2U8DKS2_9CLOT</name>
<dbReference type="InterPro" id="IPR004089">
    <property type="entry name" value="MCPsignal_dom"/>
</dbReference>
<dbReference type="CDD" id="cd12914">
    <property type="entry name" value="PDC1_DGC_like"/>
    <property type="match status" value="1"/>
</dbReference>
<dbReference type="Gene3D" id="3.30.450.20">
    <property type="entry name" value="PAS domain"/>
    <property type="match status" value="1"/>
</dbReference>
<dbReference type="Pfam" id="PF00015">
    <property type="entry name" value="MCPsignal"/>
    <property type="match status" value="1"/>
</dbReference>
<dbReference type="PANTHER" id="PTHR32089:SF112">
    <property type="entry name" value="LYSOZYME-LIKE PROTEIN-RELATED"/>
    <property type="match status" value="1"/>
</dbReference>
<protein>
    <submittedName>
        <fullName evidence="5">Chemotaxis protein</fullName>
    </submittedName>
</protein>
<dbReference type="PROSITE" id="PS50111">
    <property type="entry name" value="CHEMOTAXIS_TRANSDUC_2"/>
    <property type="match status" value="1"/>
</dbReference>
<feature type="domain" description="Methyl-accepting transducer" evidence="4">
    <location>
        <begin position="150"/>
        <end position="386"/>
    </location>
</feature>
<feature type="transmembrane region" description="Helical" evidence="3">
    <location>
        <begin position="59"/>
        <end position="80"/>
    </location>
</feature>
<evidence type="ECO:0000256" key="1">
    <source>
        <dbReference type="ARBA" id="ARBA00023224"/>
    </source>
</evidence>
<dbReference type="KEGG" id="cdrk:B9W14_01895"/>
<reference evidence="6" key="1">
    <citation type="submission" date="2017-04" db="EMBL/GenBank/DDBJ databases">
        <authorList>
            <person name="Song Y."/>
            <person name="Cho B.-K."/>
        </authorList>
    </citation>
    <scope>NUCLEOTIDE SEQUENCE [LARGE SCALE GENOMIC DNA]</scope>
    <source>
        <strain evidence="6">SL1</strain>
    </source>
</reference>
<evidence type="ECO:0000313" key="6">
    <source>
        <dbReference type="Proteomes" id="UP000244910"/>
    </source>
</evidence>
<dbReference type="GO" id="GO:0016020">
    <property type="term" value="C:membrane"/>
    <property type="evidence" value="ECO:0007669"/>
    <property type="project" value="InterPro"/>
</dbReference>
<dbReference type="SMART" id="SM00283">
    <property type="entry name" value="MA"/>
    <property type="match status" value="1"/>
</dbReference>
<evidence type="ECO:0000256" key="3">
    <source>
        <dbReference type="SAM" id="Phobius"/>
    </source>
</evidence>
<keyword evidence="6" id="KW-1185">Reference proteome</keyword>
<evidence type="ECO:0000259" key="4">
    <source>
        <dbReference type="PROSITE" id="PS50111"/>
    </source>
</evidence>
<dbReference type="OrthoDB" id="9816519at2"/>
<gene>
    <name evidence="5" type="ORF">B9W14_01895</name>
</gene>